<dbReference type="Gene3D" id="2.170.190.11">
    <property type="entry name" value="Molybdopterin biosynthesis moea protein, domain 3"/>
    <property type="match status" value="1"/>
</dbReference>
<organism evidence="13 14">
    <name type="scientific">Thermomonospora umbrina</name>
    <dbReference type="NCBI Taxonomy" id="111806"/>
    <lineage>
        <taxon>Bacteria</taxon>
        <taxon>Bacillati</taxon>
        <taxon>Actinomycetota</taxon>
        <taxon>Actinomycetes</taxon>
        <taxon>Streptosporangiales</taxon>
        <taxon>Thermomonosporaceae</taxon>
        <taxon>Thermomonospora</taxon>
    </lineage>
</organism>
<gene>
    <name evidence="13" type="ORF">DFJ69_1653</name>
</gene>
<dbReference type="InterPro" id="IPR038987">
    <property type="entry name" value="MoeA-like"/>
</dbReference>
<dbReference type="EMBL" id="QTTT01000001">
    <property type="protein sequence ID" value="REE96225.1"/>
    <property type="molecule type" value="Genomic_DNA"/>
</dbReference>
<dbReference type="InterPro" id="IPR001453">
    <property type="entry name" value="MoaB/Mog_dom"/>
</dbReference>
<evidence type="ECO:0000256" key="3">
    <source>
        <dbReference type="ARBA" id="ARBA00005046"/>
    </source>
</evidence>
<dbReference type="Proteomes" id="UP000256661">
    <property type="component" value="Unassembled WGS sequence"/>
</dbReference>
<evidence type="ECO:0000259" key="12">
    <source>
        <dbReference type="SMART" id="SM00852"/>
    </source>
</evidence>
<evidence type="ECO:0000256" key="6">
    <source>
        <dbReference type="ARBA" id="ARBA00022679"/>
    </source>
</evidence>
<comment type="pathway">
    <text evidence="3 11">Cofactor biosynthesis; molybdopterin biosynthesis.</text>
</comment>
<dbReference type="Gene3D" id="2.40.340.10">
    <property type="entry name" value="MoeA, C-terminal, domain IV"/>
    <property type="match status" value="1"/>
</dbReference>
<proteinExistence type="inferred from homology"/>
<dbReference type="NCBIfam" id="NF045515">
    <property type="entry name" value="Glp_gephyrin"/>
    <property type="match status" value="1"/>
</dbReference>
<sequence length="409" mass="42161">MNASGDAGRLRSVDEHLAGILGEIPPLPTLDLALLEAEGTILAEPVTAPVALPPFDNSAMDGYAVVAADVAGASADVPVTLSVIGDVAAGDTGMSAIRPGLCTRIMTGAPMPAGADAVVPVEWTDGGTVSVRIGRPAEPGHFIRRAGEDVAAGQVVLQPGVRLRAPQIGMLAAVGRARVNVRPRPRVVVLSTGDELVEPGSSLAPGQIWDSNSYMLTSAVNEAGGDGFRQSALSDAPEKVLESLEDQLVRADAIITTGGVSMGARDVVKEALTGTLTFSKVAMRPGKPQGFGLLRGVPIFTLPGNPVSAYVSFQVFVRPALRAMQGLPARPLESRTVTLTDDVRSPAGLRHYLRGRLSSGPDGVAVTPAEAQGSHQMAALASADALIVIPEEADFVPAGSRVAVLRLPR</sequence>
<dbReference type="AlphaFoldDB" id="A0A3D9STC6"/>
<dbReference type="GO" id="GO:0006777">
    <property type="term" value="P:Mo-molybdopterin cofactor biosynthetic process"/>
    <property type="evidence" value="ECO:0007669"/>
    <property type="project" value="UniProtKB-UniRule"/>
</dbReference>
<keyword evidence="6 11" id="KW-0808">Transferase</keyword>
<keyword evidence="9 11" id="KW-0501">Molybdenum cofactor biosynthesis</keyword>
<dbReference type="Pfam" id="PF00994">
    <property type="entry name" value="MoCF_biosynth"/>
    <property type="match status" value="1"/>
</dbReference>
<name>A0A3D9STC6_9ACTN</name>
<dbReference type="Pfam" id="PF03453">
    <property type="entry name" value="MoeA_N"/>
    <property type="match status" value="1"/>
</dbReference>
<keyword evidence="14" id="KW-1185">Reference proteome</keyword>
<evidence type="ECO:0000256" key="9">
    <source>
        <dbReference type="ARBA" id="ARBA00023150"/>
    </source>
</evidence>
<dbReference type="SUPFAM" id="SSF63867">
    <property type="entry name" value="MoeA C-terminal domain-like"/>
    <property type="match status" value="1"/>
</dbReference>
<dbReference type="GO" id="GO:0061599">
    <property type="term" value="F:molybdopterin molybdotransferase activity"/>
    <property type="evidence" value="ECO:0007669"/>
    <property type="project" value="UniProtKB-UniRule"/>
</dbReference>
<dbReference type="FunFam" id="3.40.980.10:FF:000004">
    <property type="entry name" value="Molybdopterin molybdenumtransferase"/>
    <property type="match status" value="1"/>
</dbReference>
<evidence type="ECO:0000256" key="11">
    <source>
        <dbReference type="RuleBase" id="RU365090"/>
    </source>
</evidence>
<protein>
    <recommendedName>
        <fullName evidence="11">Molybdopterin molybdenumtransferase</fullName>
        <ecNumber evidence="11">2.10.1.1</ecNumber>
    </recommendedName>
</protein>
<evidence type="ECO:0000313" key="13">
    <source>
        <dbReference type="EMBL" id="REE96225.1"/>
    </source>
</evidence>
<evidence type="ECO:0000256" key="8">
    <source>
        <dbReference type="ARBA" id="ARBA00022842"/>
    </source>
</evidence>
<dbReference type="GO" id="GO:0046872">
    <property type="term" value="F:metal ion binding"/>
    <property type="evidence" value="ECO:0007669"/>
    <property type="project" value="UniProtKB-UniRule"/>
</dbReference>
<comment type="caution">
    <text evidence="13">The sequence shown here is derived from an EMBL/GenBank/DDBJ whole genome shotgun (WGS) entry which is preliminary data.</text>
</comment>
<evidence type="ECO:0000256" key="7">
    <source>
        <dbReference type="ARBA" id="ARBA00022723"/>
    </source>
</evidence>
<dbReference type="PANTHER" id="PTHR10192:SF5">
    <property type="entry name" value="GEPHYRIN"/>
    <property type="match status" value="1"/>
</dbReference>
<dbReference type="FunFam" id="2.170.190.11:FF:000001">
    <property type="entry name" value="Molybdopterin molybdenumtransferase"/>
    <property type="match status" value="1"/>
</dbReference>
<comment type="cofactor">
    <cofactor evidence="1 11">
        <name>Mg(2+)</name>
        <dbReference type="ChEBI" id="CHEBI:18420"/>
    </cofactor>
</comment>
<dbReference type="InterPro" id="IPR036135">
    <property type="entry name" value="MoeA_linker/N_sf"/>
</dbReference>
<dbReference type="InterPro" id="IPR036688">
    <property type="entry name" value="MoeA_C_domain_IV_sf"/>
</dbReference>
<dbReference type="Pfam" id="PF03454">
    <property type="entry name" value="MoeA_C"/>
    <property type="match status" value="1"/>
</dbReference>
<feature type="domain" description="MoaB/Mog" evidence="12">
    <location>
        <begin position="188"/>
        <end position="323"/>
    </location>
</feature>
<dbReference type="SUPFAM" id="SSF53218">
    <property type="entry name" value="Molybdenum cofactor biosynthesis proteins"/>
    <property type="match status" value="1"/>
</dbReference>
<dbReference type="Gene3D" id="3.40.980.10">
    <property type="entry name" value="MoaB/Mog-like domain"/>
    <property type="match status" value="1"/>
</dbReference>
<comment type="catalytic activity">
    <reaction evidence="10">
        <text>adenylyl-molybdopterin + molybdate = Mo-molybdopterin + AMP + H(+)</text>
        <dbReference type="Rhea" id="RHEA:35047"/>
        <dbReference type="ChEBI" id="CHEBI:15378"/>
        <dbReference type="ChEBI" id="CHEBI:36264"/>
        <dbReference type="ChEBI" id="CHEBI:62727"/>
        <dbReference type="ChEBI" id="CHEBI:71302"/>
        <dbReference type="ChEBI" id="CHEBI:456215"/>
        <dbReference type="EC" id="2.10.1.1"/>
    </reaction>
</comment>
<dbReference type="NCBIfam" id="TIGR00177">
    <property type="entry name" value="molyb_syn"/>
    <property type="match status" value="1"/>
</dbReference>
<dbReference type="InterPro" id="IPR005111">
    <property type="entry name" value="MoeA_C_domain_IV"/>
</dbReference>
<dbReference type="GO" id="GO:0005829">
    <property type="term" value="C:cytosol"/>
    <property type="evidence" value="ECO:0007669"/>
    <property type="project" value="TreeGrafter"/>
</dbReference>
<evidence type="ECO:0000256" key="1">
    <source>
        <dbReference type="ARBA" id="ARBA00001946"/>
    </source>
</evidence>
<dbReference type="PANTHER" id="PTHR10192">
    <property type="entry name" value="MOLYBDOPTERIN BIOSYNTHESIS PROTEIN"/>
    <property type="match status" value="1"/>
</dbReference>
<reference evidence="13 14" key="1">
    <citation type="submission" date="2018-08" db="EMBL/GenBank/DDBJ databases">
        <title>Sequencing the genomes of 1000 actinobacteria strains.</title>
        <authorList>
            <person name="Klenk H.-P."/>
        </authorList>
    </citation>
    <scope>NUCLEOTIDE SEQUENCE [LARGE SCALE GENOMIC DNA]</scope>
    <source>
        <strain evidence="13 14">DSM 43927</strain>
    </source>
</reference>
<dbReference type="InterPro" id="IPR036425">
    <property type="entry name" value="MoaB/Mog-like_dom_sf"/>
</dbReference>
<evidence type="ECO:0000313" key="14">
    <source>
        <dbReference type="Proteomes" id="UP000256661"/>
    </source>
</evidence>
<evidence type="ECO:0000256" key="10">
    <source>
        <dbReference type="ARBA" id="ARBA00047317"/>
    </source>
</evidence>
<dbReference type="InterPro" id="IPR005110">
    <property type="entry name" value="MoeA_linker/N"/>
</dbReference>
<comment type="similarity">
    <text evidence="4 11">Belongs to the MoeA family.</text>
</comment>
<dbReference type="UniPathway" id="UPA00344"/>
<dbReference type="CDD" id="cd00887">
    <property type="entry name" value="MoeA"/>
    <property type="match status" value="1"/>
</dbReference>
<keyword evidence="5 11" id="KW-0500">Molybdenum</keyword>
<accession>A0A3D9STC6</accession>
<dbReference type="SMART" id="SM00852">
    <property type="entry name" value="MoCF_biosynth"/>
    <property type="match status" value="1"/>
</dbReference>
<comment type="function">
    <text evidence="2 11">Catalyzes the insertion of molybdate into adenylated molybdopterin with the concomitant release of AMP.</text>
</comment>
<evidence type="ECO:0000256" key="2">
    <source>
        <dbReference type="ARBA" id="ARBA00002901"/>
    </source>
</evidence>
<keyword evidence="8 11" id="KW-0460">Magnesium</keyword>
<dbReference type="EC" id="2.10.1.1" evidence="11"/>
<dbReference type="Gene3D" id="3.90.105.10">
    <property type="entry name" value="Molybdopterin biosynthesis moea protein, domain 2"/>
    <property type="match status" value="1"/>
</dbReference>
<keyword evidence="7 11" id="KW-0479">Metal-binding</keyword>
<evidence type="ECO:0000256" key="4">
    <source>
        <dbReference type="ARBA" id="ARBA00010763"/>
    </source>
</evidence>
<dbReference type="SUPFAM" id="SSF63882">
    <property type="entry name" value="MoeA N-terminal region -like"/>
    <property type="match status" value="1"/>
</dbReference>
<evidence type="ECO:0000256" key="5">
    <source>
        <dbReference type="ARBA" id="ARBA00022505"/>
    </source>
</evidence>